<protein>
    <submittedName>
        <fullName evidence="1">Uncharacterized protein</fullName>
    </submittedName>
</protein>
<proteinExistence type="predicted"/>
<accession>A0A9D2UL13</accession>
<evidence type="ECO:0000313" key="1">
    <source>
        <dbReference type="EMBL" id="HJE76849.1"/>
    </source>
</evidence>
<evidence type="ECO:0000313" key="2">
    <source>
        <dbReference type="Proteomes" id="UP000743760"/>
    </source>
</evidence>
<dbReference type="Proteomes" id="UP000743760">
    <property type="component" value="Unassembled WGS sequence"/>
</dbReference>
<dbReference type="AlphaFoldDB" id="A0A9D2UL13"/>
<sequence>MEQALGETISEISLDHSEVLIHALKRQGWVLRSNCTTTGDFISRTQG</sequence>
<reference evidence="1" key="1">
    <citation type="journal article" date="2021" name="PeerJ">
        <title>Extensive microbial diversity within the chicken gut microbiome revealed by metagenomics and culture.</title>
        <authorList>
            <person name="Gilroy R."/>
            <person name="Ravi A."/>
            <person name="Getino M."/>
            <person name="Pursley I."/>
            <person name="Horton D.L."/>
            <person name="Alikhan N.F."/>
            <person name="Baker D."/>
            <person name="Gharbi K."/>
            <person name="Hall N."/>
            <person name="Watson M."/>
            <person name="Adriaenssens E.M."/>
            <person name="Foster-Nyarko E."/>
            <person name="Jarju S."/>
            <person name="Secka A."/>
            <person name="Antonio M."/>
            <person name="Oren A."/>
            <person name="Chaudhuri R.R."/>
            <person name="La Ragione R."/>
            <person name="Hildebrand F."/>
            <person name="Pallen M.J."/>
        </authorList>
    </citation>
    <scope>NUCLEOTIDE SEQUENCE</scope>
    <source>
        <strain evidence="1">CHK139-4039</strain>
    </source>
</reference>
<comment type="caution">
    <text evidence="1">The sequence shown here is derived from an EMBL/GenBank/DDBJ whole genome shotgun (WGS) entry which is preliminary data.</text>
</comment>
<name>A0A9D2UL13_BREEP</name>
<dbReference type="EMBL" id="DYXR01000084">
    <property type="protein sequence ID" value="HJE76849.1"/>
    <property type="molecule type" value="Genomic_DNA"/>
</dbReference>
<organism evidence="1 2">
    <name type="scientific">Brevibacterium epidermidis</name>
    <dbReference type="NCBI Taxonomy" id="1698"/>
    <lineage>
        <taxon>Bacteria</taxon>
        <taxon>Bacillati</taxon>
        <taxon>Actinomycetota</taxon>
        <taxon>Actinomycetes</taxon>
        <taxon>Micrococcales</taxon>
        <taxon>Brevibacteriaceae</taxon>
        <taxon>Brevibacterium</taxon>
    </lineage>
</organism>
<gene>
    <name evidence="1" type="ORF">K8V74_02775</name>
</gene>
<reference evidence="1" key="2">
    <citation type="submission" date="2021-09" db="EMBL/GenBank/DDBJ databases">
        <authorList>
            <person name="Gilroy R."/>
        </authorList>
    </citation>
    <scope>NUCLEOTIDE SEQUENCE</scope>
    <source>
        <strain evidence="1">CHK139-4039</strain>
    </source>
</reference>
<dbReference type="RefSeq" id="WP_161792708.1">
    <property type="nucleotide sequence ID" value="NZ_JBGBYS010000007.1"/>
</dbReference>